<organism evidence="1">
    <name type="scientific">Dulem virus 262</name>
    <dbReference type="NCBI Taxonomy" id="3145739"/>
    <lineage>
        <taxon>Viruses</taxon>
        <taxon>Monodnaviria</taxon>
        <taxon>Sangervirae</taxon>
        <taxon>Phixviricota</taxon>
        <taxon>Malgrandaviricetes</taxon>
        <taxon>Petitvirales</taxon>
        <taxon>Microviridae</taxon>
        <taxon>Microvirus</taxon>
    </lineage>
</organism>
<sequence length="55" mass="6622">MQCFIRFKYLHHPFYYGVWEWSYASVHRRICDLLKSGADIKSINVFGDSNKYACR</sequence>
<dbReference type="EMBL" id="PP511329">
    <property type="protein sequence ID" value="XCD03218.1"/>
    <property type="molecule type" value="Genomic_DNA"/>
</dbReference>
<proteinExistence type="predicted"/>
<protein>
    <submittedName>
        <fullName evidence="1">Uncharacterized protein</fullName>
    </submittedName>
</protein>
<evidence type="ECO:0000313" key="1">
    <source>
        <dbReference type="EMBL" id="XCD03218.1"/>
    </source>
</evidence>
<accession>A0AAU8ATL9</accession>
<name>A0AAU8ATL9_9VIRU</name>
<reference evidence="1" key="1">
    <citation type="submission" date="2024-03" db="EMBL/GenBank/DDBJ databases">
        <title>Diverse circular DNA viruses in blood, oral, and fecal samples of captive lemurs.</title>
        <authorList>
            <person name="Paietta E.N."/>
            <person name="Kraberger S."/>
            <person name="Lund M.C."/>
            <person name="Custer J.M."/>
            <person name="Vargas K.M."/>
            <person name="Ehmke E.E."/>
            <person name="Yoder A.D."/>
            <person name="Varsani A."/>
        </authorList>
    </citation>
    <scope>NUCLEOTIDE SEQUENCE</scope>
    <source>
        <strain evidence="1">Duke_18_28</strain>
    </source>
</reference>